<organism evidence="1 2">
    <name type="scientific">Vermiconidia calcicola</name>
    <dbReference type="NCBI Taxonomy" id="1690605"/>
    <lineage>
        <taxon>Eukaryota</taxon>
        <taxon>Fungi</taxon>
        <taxon>Dikarya</taxon>
        <taxon>Ascomycota</taxon>
        <taxon>Pezizomycotina</taxon>
        <taxon>Dothideomycetes</taxon>
        <taxon>Dothideomycetidae</taxon>
        <taxon>Mycosphaerellales</taxon>
        <taxon>Extremaceae</taxon>
        <taxon>Vermiconidia</taxon>
    </lineage>
</organism>
<accession>A0ACC3N3P9</accession>
<evidence type="ECO:0000313" key="2">
    <source>
        <dbReference type="Proteomes" id="UP001281147"/>
    </source>
</evidence>
<gene>
    <name evidence="1" type="ORF">LTR37_010841</name>
</gene>
<keyword evidence="2" id="KW-1185">Reference proteome</keyword>
<proteinExistence type="predicted"/>
<name>A0ACC3N3P9_9PEZI</name>
<comment type="caution">
    <text evidence="1">The sequence shown here is derived from an EMBL/GenBank/DDBJ whole genome shotgun (WGS) entry which is preliminary data.</text>
</comment>
<protein>
    <submittedName>
        <fullName evidence="1">Uncharacterized protein</fullName>
    </submittedName>
</protein>
<dbReference type="EMBL" id="JAUTXU010000092">
    <property type="protein sequence ID" value="KAK3709468.1"/>
    <property type="molecule type" value="Genomic_DNA"/>
</dbReference>
<reference evidence="1" key="1">
    <citation type="submission" date="2023-07" db="EMBL/GenBank/DDBJ databases">
        <title>Black Yeasts Isolated from many extreme environments.</title>
        <authorList>
            <person name="Coleine C."/>
            <person name="Stajich J.E."/>
            <person name="Selbmann L."/>
        </authorList>
    </citation>
    <scope>NUCLEOTIDE SEQUENCE</scope>
    <source>
        <strain evidence="1">CCFEE 5714</strain>
    </source>
</reference>
<evidence type="ECO:0000313" key="1">
    <source>
        <dbReference type="EMBL" id="KAK3709468.1"/>
    </source>
</evidence>
<dbReference type="Proteomes" id="UP001281147">
    <property type="component" value="Unassembled WGS sequence"/>
</dbReference>
<sequence length="1153" mass="126982">METTEDEDDLKLVQASAGLLSDLEAALPKLLWRPSTTGSGRGEVHRQVKRRDLDYVIRLIEPFQGEPQLLDARLKHVLPPIIEAYVESLQFSPDTRPKEHIDLQSAICILLYTFCKVRGYKIVLGFLNNEPRYLEPILTRLEDALAAGEDAPVDWQVPYVLLLWLSHLLLTPFDLASISSQAHPGEELNRLKLAQELPPVVIRLLSAAYKLLPAPTKAQDAAAMLLVRLITRPDMYRMRLADPIVSQFLDSLQDQSTDVPKTVYERLGPLRLLSGVSASTELEYLIPKVYRTCQDLSANDNPTVSSNAVAKKLMVKIYRNIAILSLRSSTAQGTLSDFLESSSVLEDTIDYMLTSIGDRDTPVRYAAAKALSRIILELDPTMGYEVIQAILDTFKEDLPRQSEALDFRTANALKWHGLTLALAHTLFKRCASPEQLPDILNALASALQFEQRTATGSSVGTNVRDAANFGIWSLSRRYTTDELLSVDAVAAKLLLSTNEHQSVIQGLATQLILSSCLDPVGNIRRGSSAALQELVGRHPNKVREGISLVQIVDFQAVGLRRRAMVDVLYRAAEQGKSYWDALVDGLLGWRGLGSADVASREAAAAALARLGTSSFDRDGHVLEKVKLLLGHPSNDAEGLHGLVLSLACLLEELNVSSSDAATVNGARRQHPRHDGWTVMEVLQRSTQEFSHRLLRSELPSATGRLLAALCSSQLMYKSNHTTIPFDTLETLTDRLLSYREETIQQTIPPFLKSLLALKRKANVPLGSIGALSMAKKVASEGSKSTRSGACRAIGLGALAAQYEGGLKGEKAAAAINSLANLTEAMNVDWRIVGVKALQHAVDSVEGTESIEQDIALTIVNAVHRGLNDYTTDERGDIGSLVRLQAVTCASSIFATPSFKRDTKVLQKLYADVHRLSLEKLDRVRLDAAHCRLRYLDSKPATLDVATVSSNTYFTESLSPLVQDAPAWKHRALLEGSISCAGTSSENLLQSSRSALVHLLQDTNSEQLESILSIFTNILSSLLVEGANMHPALELLAFLLDMQIPQRLAESDFKWRNLLSTIQKSHHKSNDIPKISAAVHVYRGLADIVVIREEVLKKLISMLKTNPYPRIRSSVAEALFVVTRDPILKSRDWMKPASKNVDVIEQLQQRYGNG</sequence>